<keyword evidence="1" id="KW-0175">Coiled coil</keyword>
<comment type="caution">
    <text evidence="3">The sequence shown here is derived from an EMBL/GenBank/DDBJ whole genome shotgun (WGS) entry which is preliminary data.</text>
</comment>
<evidence type="ECO:0000313" key="4">
    <source>
        <dbReference type="Proteomes" id="UP001147046"/>
    </source>
</evidence>
<accession>A0AAJ1JTV3</accession>
<dbReference type="InterPro" id="IPR030392">
    <property type="entry name" value="S74_ICA"/>
</dbReference>
<feature type="coiled-coil region" evidence="1">
    <location>
        <begin position="370"/>
        <end position="404"/>
    </location>
</feature>
<protein>
    <submittedName>
        <fullName evidence="3">Tail fiber domain-containing protein</fullName>
    </submittedName>
</protein>
<evidence type="ECO:0000259" key="2">
    <source>
        <dbReference type="PROSITE" id="PS51688"/>
    </source>
</evidence>
<dbReference type="RefSeq" id="WP_193134477.1">
    <property type="nucleotide sequence ID" value="NZ_JAKIHV010000014.1"/>
</dbReference>
<organism evidence="3 4">
    <name type="scientific">Citrobacter portucalensis</name>
    <dbReference type="NCBI Taxonomy" id="1639133"/>
    <lineage>
        <taxon>Bacteria</taxon>
        <taxon>Pseudomonadati</taxon>
        <taxon>Pseudomonadota</taxon>
        <taxon>Gammaproteobacteria</taxon>
        <taxon>Enterobacterales</taxon>
        <taxon>Enterobacteriaceae</taxon>
        <taxon>Citrobacter</taxon>
        <taxon>Citrobacter freundii complex</taxon>
    </lineage>
</organism>
<name>A0AAJ1JTV3_9ENTR</name>
<evidence type="ECO:0000313" key="3">
    <source>
        <dbReference type="EMBL" id="MDE9625277.1"/>
    </source>
</evidence>
<reference evidence="3" key="1">
    <citation type="submission" date="2022-01" db="EMBL/GenBank/DDBJ databases">
        <title>Genetic Characterization of Carbapenem-resistant Citrobacter spp. from China: a multicenter study.</title>
        <authorList>
            <person name="Ye L."/>
        </authorList>
    </citation>
    <scope>NUCLEOTIDE SEQUENCE</scope>
    <source>
        <strain evidence="3">IR5464</strain>
    </source>
</reference>
<evidence type="ECO:0000256" key="1">
    <source>
        <dbReference type="SAM" id="Coils"/>
    </source>
</evidence>
<dbReference type="PROSITE" id="PS51688">
    <property type="entry name" value="ICA"/>
    <property type="match status" value="1"/>
</dbReference>
<gene>
    <name evidence="3" type="ORF">L2102_18315</name>
</gene>
<dbReference type="Proteomes" id="UP001147046">
    <property type="component" value="Unassembled WGS sequence"/>
</dbReference>
<feature type="domain" description="Peptidase S74" evidence="2">
    <location>
        <begin position="284"/>
        <end position="391"/>
    </location>
</feature>
<dbReference type="EMBL" id="JAKIHV010000014">
    <property type="protein sequence ID" value="MDE9625277.1"/>
    <property type="molecule type" value="Genomic_DNA"/>
</dbReference>
<sequence>MSAGVIQLTHNSATVLGYQASFSTVLQPGDFVVSVVGGIAYTLPVKSIESNDSLTLVSAFTGPTTNNLAWDAVSRVTLNMVTAAMVVQNTEALRGLNYDKQNWQQVYSADGDITVKLPDGTTFTGPSWKYLSDNMATKSDGAVPVDQGGTGSTTTEGALNNLGALPVAGASGLKSRYLFDASRGSAGIIFVDTGLSGYGSLFNDWDKKTLAFNSNFSGSGQFAAHTIHRYFYPGVSAGAFYTGLTSDISYQIGHLSSSGNLTASFSFNYGGSAFANNGTWTSASDVRIKRDINRIENPYEKMRKIRGATWYRKDSGDFGIGMIAQDIQEVFPEAVKTNGFSITMPDGEVVKDVLFPDTAGVAAALHHEAILSLMDENKNQQEEINQLKADMEALKKIVEQLTAR</sequence>
<dbReference type="Pfam" id="PF13884">
    <property type="entry name" value="Peptidase_S74"/>
    <property type="match status" value="1"/>
</dbReference>
<dbReference type="AlphaFoldDB" id="A0AAJ1JTV3"/>
<proteinExistence type="predicted"/>